<feature type="transmembrane region" description="Helical" evidence="2">
    <location>
        <begin position="6"/>
        <end position="25"/>
    </location>
</feature>
<dbReference type="EMBL" id="JAHLFV010000213">
    <property type="protein sequence ID" value="MBU3850748.1"/>
    <property type="molecule type" value="Genomic_DNA"/>
</dbReference>
<evidence type="ECO:0000256" key="1">
    <source>
        <dbReference type="SAM" id="Coils"/>
    </source>
</evidence>
<keyword evidence="2" id="KW-0472">Membrane</keyword>
<accession>A0A9E2L2W4</accession>
<organism evidence="3 4">
    <name type="scientific">Candidatus Treponema excrementipullorum</name>
    <dbReference type="NCBI Taxonomy" id="2838768"/>
    <lineage>
        <taxon>Bacteria</taxon>
        <taxon>Pseudomonadati</taxon>
        <taxon>Spirochaetota</taxon>
        <taxon>Spirochaetia</taxon>
        <taxon>Spirochaetales</taxon>
        <taxon>Treponemataceae</taxon>
        <taxon>Treponema</taxon>
    </lineage>
</organism>
<evidence type="ECO:0000313" key="4">
    <source>
        <dbReference type="Proteomes" id="UP000823914"/>
    </source>
</evidence>
<protein>
    <submittedName>
        <fullName evidence="3">Uncharacterized protein</fullName>
    </submittedName>
</protein>
<gene>
    <name evidence="3" type="ORF">IAA16_09300</name>
</gene>
<keyword evidence="2" id="KW-0812">Transmembrane</keyword>
<comment type="caution">
    <text evidence="3">The sequence shown here is derived from an EMBL/GenBank/DDBJ whole genome shotgun (WGS) entry which is preliminary data.</text>
</comment>
<feature type="transmembrane region" description="Helical" evidence="2">
    <location>
        <begin position="110"/>
        <end position="132"/>
    </location>
</feature>
<reference evidence="3" key="1">
    <citation type="journal article" date="2021" name="PeerJ">
        <title>Extensive microbial diversity within the chicken gut microbiome revealed by metagenomics and culture.</title>
        <authorList>
            <person name="Gilroy R."/>
            <person name="Ravi A."/>
            <person name="Getino M."/>
            <person name="Pursley I."/>
            <person name="Horton D.L."/>
            <person name="Alikhan N.F."/>
            <person name="Baker D."/>
            <person name="Gharbi K."/>
            <person name="Hall N."/>
            <person name="Watson M."/>
            <person name="Adriaenssens E.M."/>
            <person name="Foster-Nyarko E."/>
            <person name="Jarju S."/>
            <person name="Secka A."/>
            <person name="Antonio M."/>
            <person name="Oren A."/>
            <person name="Chaudhuri R.R."/>
            <person name="La Ragione R."/>
            <person name="Hildebrand F."/>
            <person name="Pallen M.J."/>
        </authorList>
    </citation>
    <scope>NUCLEOTIDE SEQUENCE</scope>
    <source>
        <strain evidence="3">Gambia15-2214</strain>
    </source>
</reference>
<name>A0A9E2L2W4_9SPIR</name>
<dbReference type="Proteomes" id="UP000823914">
    <property type="component" value="Unassembled WGS sequence"/>
</dbReference>
<reference evidence="3" key="2">
    <citation type="submission" date="2021-04" db="EMBL/GenBank/DDBJ databases">
        <authorList>
            <person name="Gilroy R."/>
        </authorList>
    </citation>
    <scope>NUCLEOTIDE SEQUENCE</scope>
    <source>
        <strain evidence="3">Gambia15-2214</strain>
    </source>
</reference>
<dbReference type="AlphaFoldDB" id="A0A9E2L2W4"/>
<feature type="transmembrane region" description="Helical" evidence="2">
    <location>
        <begin position="37"/>
        <end position="60"/>
    </location>
</feature>
<sequence length="149" mass="17292">MSFDTIVMIWILSVIILLKAAGLCKTSSLSFSEKQKLINTIMLIARVEMLIAFIFCVVSLCQSFSKIDKLQEQIIKYEQAQKQYELIQGEELALQELKQEILQEGDRFCYFISLAILAVLIFIEFGVCRRMLDGTKEKLRGKDEFYSWK</sequence>
<proteinExistence type="predicted"/>
<evidence type="ECO:0000256" key="2">
    <source>
        <dbReference type="SAM" id="Phobius"/>
    </source>
</evidence>
<feature type="coiled-coil region" evidence="1">
    <location>
        <begin position="67"/>
        <end position="107"/>
    </location>
</feature>
<evidence type="ECO:0000313" key="3">
    <source>
        <dbReference type="EMBL" id="MBU3850748.1"/>
    </source>
</evidence>
<keyword evidence="1" id="KW-0175">Coiled coil</keyword>
<keyword evidence="2" id="KW-1133">Transmembrane helix</keyword>